<organism evidence="2 3">
    <name type="scientific">Stichopus japonicus</name>
    <name type="common">Sea cucumber</name>
    <dbReference type="NCBI Taxonomy" id="307972"/>
    <lineage>
        <taxon>Eukaryota</taxon>
        <taxon>Metazoa</taxon>
        <taxon>Echinodermata</taxon>
        <taxon>Eleutherozoa</taxon>
        <taxon>Echinozoa</taxon>
        <taxon>Holothuroidea</taxon>
        <taxon>Aspidochirotacea</taxon>
        <taxon>Aspidochirotida</taxon>
        <taxon>Stichopodidae</taxon>
        <taxon>Apostichopus</taxon>
    </lineage>
</organism>
<protein>
    <submittedName>
        <fullName evidence="2">Putative kinesin-like protein KIF19</fullName>
    </submittedName>
</protein>
<feature type="region of interest" description="Disordered" evidence="1">
    <location>
        <begin position="32"/>
        <end position="76"/>
    </location>
</feature>
<dbReference type="OrthoDB" id="3176171at2759"/>
<keyword evidence="3" id="KW-1185">Reference proteome</keyword>
<accession>A0A2G8LN81</accession>
<feature type="region of interest" description="Disordered" evidence="1">
    <location>
        <begin position="318"/>
        <end position="344"/>
    </location>
</feature>
<evidence type="ECO:0000256" key="1">
    <source>
        <dbReference type="SAM" id="MobiDB-lite"/>
    </source>
</evidence>
<dbReference type="AlphaFoldDB" id="A0A2G8LN81"/>
<evidence type="ECO:0000313" key="2">
    <source>
        <dbReference type="EMBL" id="PIK61709.1"/>
    </source>
</evidence>
<dbReference type="EMBL" id="MRZV01000026">
    <property type="protein sequence ID" value="PIK61709.1"/>
    <property type="molecule type" value="Genomic_DNA"/>
</dbReference>
<feature type="compositionally biased region" description="Basic and acidic residues" evidence="1">
    <location>
        <begin position="47"/>
        <end position="58"/>
    </location>
</feature>
<dbReference type="Proteomes" id="UP000230750">
    <property type="component" value="Unassembled WGS sequence"/>
</dbReference>
<evidence type="ECO:0000313" key="3">
    <source>
        <dbReference type="Proteomes" id="UP000230750"/>
    </source>
</evidence>
<comment type="caution">
    <text evidence="2">The sequence shown here is derived from an EMBL/GenBank/DDBJ whole genome shotgun (WGS) entry which is preliminary data.</text>
</comment>
<name>A0A2G8LN81_STIJA</name>
<sequence length="665" mass="76197">MIGVEQETWQLSLEANKQLSVLAEWEQEQLRMQSKHKPKLSLTFNHKQKERELDDIDAKSTTSESPEPEDVSDARQQLSIILRQRADRYNKRSDLEEQLEGVRKKGSIMEENLPNKTTSDEQREILSMLCKVHELEIENTELKSEALVNTHVMELKDAVHAKMQSQRELCDKIIHQQKELLDENHVLYTQELEELYELYQSTVLEDIPTWNKDLNLPHIEGIKGSSMLNLKSSKTSDLYYDNEGDEIKDRGTEKTETRKPMKKTLDMYDKIENTRFFSPSPRSRQFRERMDKVPSVPHVRIHSPTLTRHGSLASLGERRNRPVSPHLNGLHPLSPEPTTTRQHKENRKEIIFQTKSIAAKAAKKKTTGQYDRRKTFDRTPASLHSLQEVQEVEEEDDEEEEYEAYLTASRLSRHNVRSNSRNSQVASRLSNLDEVGSIGGKEKKAEGADKRVNYRGGVKKIHISNRQVMQQKMKRRGNDSNEEILPFQRKYSTLSNLAISESKQAGKKASRLKYPISHHSGEQNVVTMDSRSSPVATVHQVGAEKGKGQTVQRRIRGATVIDSPNTSFISHKSHVAKPSGVPVRTRPGNLQISGHTVPRKDTVADGRSNAVTLDGESFVVSRSFREMTRDPVLHVMTGEEKPAEFESLRWKPFTVKVKHRSLFFL</sequence>
<proteinExistence type="predicted"/>
<gene>
    <name evidence="2" type="ORF">BSL78_01339</name>
</gene>
<reference evidence="2 3" key="1">
    <citation type="journal article" date="2017" name="PLoS Biol.">
        <title>The sea cucumber genome provides insights into morphological evolution and visceral regeneration.</title>
        <authorList>
            <person name="Zhang X."/>
            <person name="Sun L."/>
            <person name="Yuan J."/>
            <person name="Sun Y."/>
            <person name="Gao Y."/>
            <person name="Zhang L."/>
            <person name="Li S."/>
            <person name="Dai H."/>
            <person name="Hamel J.F."/>
            <person name="Liu C."/>
            <person name="Yu Y."/>
            <person name="Liu S."/>
            <person name="Lin W."/>
            <person name="Guo K."/>
            <person name="Jin S."/>
            <person name="Xu P."/>
            <person name="Storey K.B."/>
            <person name="Huan P."/>
            <person name="Zhang T."/>
            <person name="Zhou Y."/>
            <person name="Zhang J."/>
            <person name="Lin C."/>
            <person name="Li X."/>
            <person name="Xing L."/>
            <person name="Huo D."/>
            <person name="Sun M."/>
            <person name="Wang L."/>
            <person name="Mercier A."/>
            <person name="Li F."/>
            <person name="Yang H."/>
            <person name="Xiang J."/>
        </authorList>
    </citation>
    <scope>NUCLEOTIDE SEQUENCE [LARGE SCALE GENOMIC DNA]</scope>
    <source>
        <strain evidence="2">Shaxun</strain>
        <tissue evidence="2">Muscle</tissue>
    </source>
</reference>